<comment type="caution">
    <text evidence="5">The sequence shown here is derived from an EMBL/GenBank/DDBJ whole genome shotgun (WGS) entry which is preliminary data.</text>
</comment>
<dbReference type="EMBL" id="QEKH01000010">
    <property type="protein sequence ID" value="PVY42757.1"/>
    <property type="molecule type" value="Genomic_DNA"/>
</dbReference>
<dbReference type="CDD" id="cd07777">
    <property type="entry name" value="ASKHA_NBD_FGGY_SHK"/>
    <property type="match status" value="1"/>
</dbReference>
<accession>A0A2U1B2J4</accession>
<dbReference type="GO" id="GO:0050277">
    <property type="term" value="F:sedoheptulokinase activity"/>
    <property type="evidence" value="ECO:0007669"/>
    <property type="project" value="TreeGrafter"/>
</dbReference>
<comment type="similarity">
    <text evidence="1">Belongs to the FGGY kinase family.</text>
</comment>
<feature type="domain" description="Carbohydrate kinase FGGY N-terminal" evidence="4">
    <location>
        <begin position="3"/>
        <end position="232"/>
    </location>
</feature>
<dbReference type="SUPFAM" id="SSF53067">
    <property type="entry name" value="Actin-like ATPase domain"/>
    <property type="match status" value="2"/>
</dbReference>
<gene>
    <name evidence="5" type="ORF">C8D82_11066</name>
</gene>
<evidence type="ECO:0000259" key="4">
    <source>
        <dbReference type="Pfam" id="PF00370"/>
    </source>
</evidence>
<dbReference type="Proteomes" id="UP000245959">
    <property type="component" value="Unassembled WGS sequence"/>
</dbReference>
<sequence length="442" mass="46336">MLTLGVDLGTTKVAAVLYDPDASGAGRAVSTEHHAALPAAPGHAEQDGEKMYAAVLRLLAELPPRELGRVEAVGLTGQMHSVILWSGGELSPAVTWQDKRASAAGHLDEFRTLSGRPLADGFGAVTLAELARQGELERWRYAASPADWLATRLTGNPAPVTDPTFAASWGIFDSASGGWDLKAAAALGIPPGLLPPVVASGSIVGTTRNVPGIPDGIPVAAPFGDNQASVVGTAVELDRELFLTLGTGAQLSFVISPESAAGWTPPPAVELRPFLDGKLLAVTAPLCGGRAWAWLGGAVNNFLTSLGLESLPEKLLLDRLDALALEVDGESAPVVAPHFLGERHNPAEFGSITGITLENFTLPNLARGLAAGIVRNLGDSFPPEFYRNRERVVGSGNCVRFCGSIRREIERQFDLPLEIRSVREEAAVGAARLAARSVRKAG</sequence>
<dbReference type="Pfam" id="PF00370">
    <property type="entry name" value="FGGY_N"/>
    <property type="match status" value="1"/>
</dbReference>
<dbReference type="InterPro" id="IPR000577">
    <property type="entry name" value="Carb_kinase_FGGY"/>
</dbReference>
<evidence type="ECO:0000256" key="1">
    <source>
        <dbReference type="ARBA" id="ARBA00009156"/>
    </source>
</evidence>
<protein>
    <submittedName>
        <fullName evidence="5">Sedoheptulokinase</fullName>
    </submittedName>
</protein>
<keyword evidence="6" id="KW-1185">Reference proteome</keyword>
<evidence type="ECO:0000313" key="5">
    <source>
        <dbReference type="EMBL" id="PVY42757.1"/>
    </source>
</evidence>
<dbReference type="PANTHER" id="PTHR10196:SF67">
    <property type="entry name" value="SEDOHEPTULOKINASE"/>
    <property type="match status" value="1"/>
</dbReference>
<organism evidence="5 6">
    <name type="scientific">Victivallis vadensis</name>
    <dbReference type="NCBI Taxonomy" id="172901"/>
    <lineage>
        <taxon>Bacteria</taxon>
        <taxon>Pseudomonadati</taxon>
        <taxon>Lentisphaerota</taxon>
        <taxon>Lentisphaeria</taxon>
        <taxon>Victivallales</taxon>
        <taxon>Victivallaceae</taxon>
        <taxon>Victivallis</taxon>
    </lineage>
</organism>
<reference evidence="5 6" key="1">
    <citation type="submission" date="2018-04" db="EMBL/GenBank/DDBJ databases">
        <title>Genomic Encyclopedia of Type Strains, Phase IV (KMG-IV): sequencing the most valuable type-strain genomes for metagenomic binning, comparative biology and taxonomic classification.</title>
        <authorList>
            <person name="Goeker M."/>
        </authorList>
    </citation>
    <scope>NUCLEOTIDE SEQUENCE [LARGE SCALE GENOMIC DNA]</scope>
    <source>
        <strain evidence="5 6">DSM 14823</strain>
    </source>
</reference>
<keyword evidence="3 5" id="KW-0418">Kinase</keyword>
<evidence type="ECO:0000256" key="3">
    <source>
        <dbReference type="ARBA" id="ARBA00022777"/>
    </source>
</evidence>
<keyword evidence="2" id="KW-0808">Transferase</keyword>
<dbReference type="OrthoDB" id="8434698at2"/>
<dbReference type="GO" id="GO:0005829">
    <property type="term" value="C:cytosol"/>
    <property type="evidence" value="ECO:0007669"/>
    <property type="project" value="TreeGrafter"/>
</dbReference>
<dbReference type="GO" id="GO:0006071">
    <property type="term" value="P:glycerol metabolic process"/>
    <property type="evidence" value="ECO:0007669"/>
    <property type="project" value="TreeGrafter"/>
</dbReference>
<dbReference type="RefSeq" id="WP_116883669.1">
    <property type="nucleotide sequence ID" value="NZ_CABMMC010000018.1"/>
</dbReference>
<dbReference type="GeneID" id="78294981"/>
<dbReference type="PIRSF" id="PIRSF000538">
    <property type="entry name" value="GlpK"/>
    <property type="match status" value="1"/>
</dbReference>
<dbReference type="InterPro" id="IPR018484">
    <property type="entry name" value="FGGY_N"/>
</dbReference>
<dbReference type="Gene3D" id="3.30.420.40">
    <property type="match status" value="2"/>
</dbReference>
<dbReference type="PANTHER" id="PTHR10196">
    <property type="entry name" value="SUGAR KINASE"/>
    <property type="match status" value="1"/>
</dbReference>
<proteinExistence type="inferred from homology"/>
<name>A0A2U1B2J4_9BACT</name>
<evidence type="ECO:0000313" key="6">
    <source>
        <dbReference type="Proteomes" id="UP000245959"/>
    </source>
</evidence>
<evidence type="ECO:0000256" key="2">
    <source>
        <dbReference type="ARBA" id="ARBA00022679"/>
    </source>
</evidence>
<dbReference type="InterPro" id="IPR043129">
    <property type="entry name" value="ATPase_NBD"/>
</dbReference>
<dbReference type="AlphaFoldDB" id="A0A2U1B2J4"/>